<dbReference type="Proteomes" id="UP001148629">
    <property type="component" value="Unassembled WGS sequence"/>
</dbReference>
<organism evidence="1 2">
    <name type="scientific">Fusarium decemcellulare</name>
    <dbReference type="NCBI Taxonomy" id="57161"/>
    <lineage>
        <taxon>Eukaryota</taxon>
        <taxon>Fungi</taxon>
        <taxon>Dikarya</taxon>
        <taxon>Ascomycota</taxon>
        <taxon>Pezizomycotina</taxon>
        <taxon>Sordariomycetes</taxon>
        <taxon>Hypocreomycetidae</taxon>
        <taxon>Hypocreales</taxon>
        <taxon>Nectriaceae</taxon>
        <taxon>Fusarium</taxon>
        <taxon>Fusarium decemcellulare species complex</taxon>
    </lineage>
</organism>
<protein>
    <submittedName>
        <fullName evidence="1">Uncharacterized protein</fullName>
    </submittedName>
</protein>
<name>A0ACC1RP37_9HYPO</name>
<dbReference type="EMBL" id="JANRMS010002268">
    <property type="protein sequence ID" value="KAJ3523374.1"/>
    <property type="molecule type" value="Genomic_DNA"/>
</dbReference>
<gene>
    <name evidence="1" type="ORF">NM208_g12478</name>
</gene>
<evidence type="ECO:0000313" key="2">
    <source>
        <dbReference type="Proteomes" id="UP001148629"/>
    </source>
</evidence>
<keyword evidence="2" id="KW-1185">Reference proteome</keyword>
<comment type="caution">
    <text evidence="1">The sequence shown here is derived from an EMBL/GenBank/DDBJ whole genome shotgun (WGS) entry which is preliminary data.</text>
</comment>
<sequence length="655" mass="75364">MSLPTTLCEYCSRIPLDPRALDLELQQNHRWRYPLGTGARIKNSSCPFCRLIFYTFDEDFISAQCPGEVELRWGTVTGDRRAFSVSHSRTDIQIGFSSQMELRVDQHGSKGETIRNYIIEPWMRPVVDTTRILCWISSCERLHSSACAMPTDLTFAKAFRGLHLLRLLDVEANCLVERTSLEKYVALSYVWGAVSNFRLTKANRPALLTPRSLNRVSDMLPNTIKDAIVFVRRLGCRYLWVDALCLLQNDAEDLELGVDVMDLIYERAWLTVVASCGHDANARLPGVQEGTRKGSHNTFEITPGVEMGVVTGLDGLLKSSVYDSRAWTFQEQVLSRRVLYFIDNKVFYRCRAAEHAEHFADNLSQNESTNELSLGSLLPQTVLMTWPEWDYSTMLFYYTKRALTNQNDAPRAMAGIIRRFTEVMKCQFFQSLPTVMFDRFVIFHGDLTALHRRPSFPSYSWIGWRGPIRVYSGLDDGGGDDDTNEWLRDRTWIIWYKRSPSGITNLVWDPDANPSFPLRDMEYVGYRSRRVFSDARIFDIDVFKATGYLADSNNTKCGFVWLDGFEETTFFESPGVFEIILLSEAFSFPRPLYQERHIEWRDAYPLAKNQWTYYNVLLLEWQGGIAERRGFGMLHQGAVDFSLAPGPTWKEIFLA</sequence>
<reference evidence="1" key="1">
    <citation type="submission" date="2022-08" db="EMBL/GenBank/DDBJ databases">
        <title>Genome Sequence of Fusarium decemcellulare.</title>
        <authorList>
            <person name="Buettner E."/>
        </authorList>
    </citation>
    <scope>NUCLEOTIDE SEQUENCE</scope>
    <source>
        <strain evidence="1">Babe19</strain>
    </source>
</reference>
<accession>A0ACC1RP37</accession>
<evidence type="ECO:0000313" key="1">
    <source>
        <dbReference type="EMBL" id="KAJ3523374.1"/>
    </source>
</evidence>
<proteinExistence type="predicted"/>